<keyword evidence="2" id="KW-1185">Reference proteome</keyword>
<sequence length="256" mass="29064">MAWNLTSWYRRRILKNESIPDDLWLKAIARLRFLRGLTLDEIGRLREHVTLFLHAKQISSAHGLVVTDEMRVMIAAQACILILNLDLDYYDGWVEIILYPGEFIRDYEYVDEAGIVHHANEAASGESWLGGPVILSWENTVAVEAGVGYNVVIHEFAHKLDMLNGDANGFPPLHADMSRQAWSDAFNRAYARFCASVDADEAVIIDSYAAENPAEFFAVVSEAFFETPLPIKQHFPAVYEQLALFYRQDPAQRWSG</sequence>
<dbReference type="Proteomes" id="UP000198620">
    <property type="component" value="Unassembled WGS sequence"/>
</dbReference>
<dbReference type="EMBL" id="FOBH01000005">
    <property type="protein sequence ID" value="SEL11207.1"/>
    <property type="molecule type" value="Genomic_DNA"/>
</dbReference>
<evidence type="ECO:0000313" key="1">
    <source>
        <dbReference type="EMBL" id="SEL11207.1"/>
    </source>
</evidence>
<dbReference type="InterPro" id="IPR042252">
    <property type="entry name" value="MtfA_N"/>
</dbReference>
<dbReference type="InterPro" id="IPR024079">
    <property type="entry name" value="MetalloPept_cat_dom_sf"/>
</dbReference>
<proteinExistence type="predicted"/>
<dbReference type="CDD" id="cd20169">
    <property type="entry name" value="Peptidase_M90_mtfA"/>
    <property type="match status" value="1"/>
</dbReference>
<dbReference type="GO" id="GO:0008237">
    <property type="term" value="F:metallopeptidase activity"/>
    <property type="evidence" value="ECO:0007669"/>
    <property type="project" value="InterPro"/>
</dbReference>
<dbReference type="FunFam" id="3.40.390.10:FF:000012">
    <property type="entry name" value="Protein MtfA"/>
    <property type="match status" value="1"/>
</dbReference>
<evidence type="ECO:0008006" key="3">
    <source>
        <dbReference type="Google" id="ProtNLM"/>
    </source>
</evidence>
<organism evidence="1 2">
    <name type="scientific">Nitrosovibrio tenuis</name>
    <dbReference type="NCBI Taxonomy" id="1233"/>
    <lineage>
        <taxon>Bacteria</taxon>
        <taxon>Pseudomonadati</taxon>
        <taxon>Pseudomonadota</taxon>
        <taxon>Betaproteobacteria</taxon>
        <taxon>Nitrosomonadales</taxon>
        <taxon>Nitrosomonadaceae</taxon>
        <taxon>Nitrosovibrio</taxon>
    </lineage>
</organism>
<dbReference type="Pfam" id="PF06167">
    <property type="entry name" value="Peptidase_M90"/>
    <property type="match status" value="1"/>
</dbReference>
<dbReference type="RefSeq" id="WP_090828560.1">
    <property type="nucleotide sequence ID" value="NZ_FOBH01000005.1"/>
</dbReference>
<gene>
    <name evidence="1" type="ORF">SAMN05216387_105104</name>
</gene>
<protein>
    <recommendedName>
        <fullName evidence="3">Zinc-dependent peptidase</fullName>
    </recommendedName>
</protein>
<dbReference type="STRING" id="1233.SAMN05216387_105104"/>
<evidence type="ECO:0000313" key="2">
    <source>
        <dbReference type="Proteomes" id="UP000198620"/>
    </source>
</evidence>
<reference evidence="1 2" key="1">
    <citation type="submission" date="2016-10" db="EMBL/GenBank/DDBJ databases">
        <authorList>
            <person name="de Groot N.N."/>
        </authorList>
    </citation>
    <scope>NUCLEOTIDE SEQUENCE [LARGE SCALE GENOMIC DNA]</scope>
    <source>
        <strain evidence="1 2">Nv1</strain>
    </source>
</reference>
<name>A0A1H7MKQ9_9PROT</name>
<accession>A0A1H7MKQ9</accession>
<dbReference type="Gene3D" id="1.10.472.150">
    <property type="entry name" value="Glucose-regulated metallo-peptidase M90, N-terminal domain"/>
    <property type="match status" value="1"/>
</dbReference>
<dbReference type="SUPFAM" id="SSF55486">
    <property type="entry name" value="Metalloproteases ('zincins'), catalytic domain"/>
    <property type="match status" value="1"/>
</dbReference>
<dbReference type="OrthoDB" id="9786424at2"/>
<dbReference type="GO" id="GO:0005829">
    <property type="term" value="C:cytosol"/>
    <property type="evidence" value="ECO:0007669"/>
    <property type="project" value="TreeGrafter"/>
</dbReference>
<dbReference type="GO" id="GO:0004177">
    <property type="term" value="F:aminopeptidase activity"/>
    <property type="evidence" value="ECO:0007669"/>
    <property type="project" value="TreeGrafter"/>
</dbReference>
<dbReference type="AlphaFoldDB" id="A0A1H7MKQ9"/>
<dbReference type="Gene3D" id="3.40.390.10">
    <property type="entry name" value="Collagenase (Catalytic Domain)"/>
    <property type="match status" value="1"/>
</dbReference>
<dbReference type="InterPro" id="IPR010384">
    <property type="entry name" value="MtfA_fam"/>
</dbReference>
<dbReference type="PANTHER" id="PTHR30164:SF2">
    <property type="entry name" value="PROTEIN MTFA"/>
    <property type="match status" value="1"/>
</dbReference>
<dbReference type="PANTHER" id="PTHR30164">
    <property type="entry name" value="MTFA PEPTIDASE"/>
    <property type="match status" value="1"/>
</dbReference>